<dbReference type="CDD" id="cd17536">
    <property type="entry name" value="REC_YesN-like"/>
    <property type="match status" value="1"/>
</dbReference>
<protein>
    <recommendedName>
        <fullName evidence="2">Stage 0 sporulation protein A homolog</fullName>
    </recommendedName>
</protein>
<evidence type="ECO:0000313" key="13">
    <source>
        <dbReference type="EMBL" id="RHN05580.1"/>
    </source>
</evidence>
<keyword evidence="4 10" id="KW-0597">Phosphoprotein</keyword>
<dbReference type="SUPFAM" id="SSF46689">
    <property type="entry name" value="Homeodomain-like"/>
    <property type="match status" value="2"/>
</dbReference>
<evidence type="ECO:0000256" key="4">
    <source>
        <dbReference type="ARBA" id="ARBA00022553"/>
    </source>
</evidence>
<dbReference type="EMBL" id="QRQN01000019">
    <property type="protein sequence ID" value="RHN05580.1"/>
    <property type="molecule type" value="Genomic_DNA"/>
</dbReference>
<dbReference type="GO" id="GO:0043565">
    <property type="term" value="F:sequence-specific DNA binding"/>
    <property type="evidence" value="ECO:0007669"/>
    <property type="project" value="InterPro"/>
</dbReference>
<keyword evidence="6" id="KW-0805">Transcription regulation</keyword>
<dbReference type="GO" id="GO:0005737">
    <property type="term" value="C:cytoplasm"/>
    <property type="evidence" value="ECO:0007669"/>
    <property type="project" value="UniProtKB-SubCell"/>
</dbReference>
<dbReference type="Pfam" id="PF00072">
    <property type="entry name" value="Response_reg"/>
    <property type="match status" value="1"/>
</dbReference>
<dbReference type="PANTHER" id="PTHR42713">
    <property type="entry name" value="HISTIDINE KINASE-RELATED"/>
    <property type="match status" value="1"/>
</dbReference>
<keyword evidence="7" id="KW-0238">DNA-binding</keyword>
<dbReference type="Proteomes" id="UP000283586">
    <property type="component" value="Unassembled WGS sequence"/>
</dbReference>
<feature type="domain" description="Response regulatory" evidence="12">
    <location>
        <begin position="4"/>
        <end position="121"/>
    </location>
</feature>
<gene>
    <name evidence="13" type="ORF">DWZ31_14560</name>
</gene>
<dbReference type="InterPro" id="IPR051552">
    <property type="entry name" value="HptR"/>
</dbReference>
<evidence type="ECO:0000259" key="11">
    <source>
        <dbReference type="PROSITE" id="PS01124"/>
    </source>
</evidence>
<comment type="subcellular location">
    <subcellularLocation>
        <location evidence="1">Cytoplasm</location>
    </subcellularLocation>
</comment>
<reference evidence="13 14" key="1">
    <citation type="submission" date="2018-08" db="EMBL/GenBank/DDBJ databases">
        <title>A genome reference for cultivated species of the human gut microbiota.</title>
        <authorList>
            <person name="Zou Y."/>
            <person name="Xue W."/>
            <person name="Luo G."/>
        </authorList>
    </citation>
    <scope>NUCLEOTIDE SEQUENCE [LARGE SCALE GENOMIC DNA]</scope>
    <source>
        <strain evidence="13 14">AF31-21AC</strain>
    </source>
</reference>
<dbReference type="GO" id="GO:0003700">
    <property type="term" value="F:DNA-binding transcription factor activity"/>
    <property type="evidence" value="ECO:0007669"/>
    <property type="project" value="InterPro"/>
</dbReference>
<dbReference type="PROSITE" id="PS50110">
    <property type="entry name" value="RESPONSE_REGULATORY"/>
    <property type="match status" value="1"/>
</dbReference>
<keyword evidence="5" id="KW-0902">Two-component regulatory system</keyword>
<dbReference type="Pfam" id="PF12833">
    <property type="entry name" value="HTH_18"/>
    <property type="match status" value="1"/>
</dbReference>
<accession>A0A3R6P3F1</accession>
<feature type="domain" description="HTH araC/xylS-type" evidence="11">
    <location>
        <begin position="143"/>
        <end position="241"/>
    </location>
</feature>
<evidence type="ECO:0000256" key="1">
    <source>
        <dbReference type="ARBA" id="ARBA00004496"/>
    </source>
</evidence>
<dbReference type="PANTHER" id="PTHR42713:SF3">
    <property type="entry name" value="TRANSCRIPTIONAL REGULATORY PROTEIN HPTR"/>
    <property type="match status" value="1"/>
</dbReference>
<sequence>MGIKLLIADDEDVVRNGITKYIQLHTDRYEKIYGAKNGQEALDFIFRYRPDIMLLDVQMPVMNGIEVMQAAHRGGVLPNTIILSGYDEFRYAQQAVRFGAREYMLKPSRSSDILKKINELADDVFGPENEEPPVIIQKNQLVELAKEYMDEHYFENLSLNDIAGKIGISPAYLSSLFSQQAGITLIDYLNEVRIDHACVYLEQNFFKTYEIAYKVGFRDEKYFSKVFRKVMEMSPSEYKKRSKYGYKKPLMKA</sequence>
<evidence type="ECO:0000256" key="3">
    <source>
        <dbReference type="ARBA" id="ARBA00022490"/>
    </source>
</evidence>
<dbReference type="SMART" id="SM00342">
    <property type="entry name" value="HTH_ARAC"/>
    <property type="match status" value="1"/>
</dbReference>
<proteinExistence type="predicted"/>
<evidence type="ECO:0000256" key="7">
    <source>
        <dbReference type="ARBA" id="ARBA00023125"/>
    </source>
</evidence>
<dbReference type="Gene3D" id="3.40.50.2300">
    <property type="match status" value="1"/>
</dbReference>
<comment type="function">
    <text evidence="9">May play the central regulatory role in sporulation. It may be an element of the effector pathway responsible for the activation of sporulation genes in response to nutritional stress. Spo0A may act in concert with spo0H (a sigma factor) to control the expression of some genes that are critical to the sporulation process.</text>
</comment>
<keyword evidence="3" id="KW-0963">Cytoplasm</keyword>
<organism evidence="13 14">
    <name type="scientific">Roseburia intestinalis</name>
    <dbReference type="NCBI Taxonomy" id="166486"/>
    <lineage>
        <taxon>Bacteria</taxon>
        <taxon>Bacillati</taxon>
        <taxon>Bacillota</taxon>
        <taxon>Clostridia</taxon>
        <taxon>Lachnospirales</taxon>
        <taxon>Lachnospiraceae</taxon>
        <taxon>Roseburia</taxon>
    </lineage>
</organism>
<dbReference type="RefSeq" id="WP_118489131.1">
    <property type="nucleotide sequence ID" value="NZ_QRQN01000019.1"/>
</dbReference>
<evidence type="ECO:0000256" key="9">
    <source>
        <dbReference type="ARBA" id="ARBA00024867"/>
    </source>
</evidence>
<dbReference type="Gene3D" id="1.10.10.60">
    <property type="entry name" value="Homeodomain-like"/>
    <property type="match status" value="2"/>
</dbReference>
<dbReference type="PRINTS" id="PR00032">
    <property type="entry name" value="HTHARAC"/>
</dbReference>
<keyword evidence="8" id="KW-0804">Transcription</keyword>
<evidence type="ECO:0000313" key="14">
    <source>
        <dbReference type="Proteomes" id="UP000283586"/>
    </source>
</evidence>
<evidence type="ECO:0000259" key="12">
    <source>
        <dbReference type="PROSITE" id="PS50110"/>
    </source>
</evidence>
<comment type="caution">
    <text evidence="13">The sequence shown here is derived from an EMBL/GenBank/DDBJ whole genome shotgun (WGS) entry which is preliminary data.</text>
</comment>
<dbReference type="AlphaFoldDB" id="A0A3R6P3F1"/>
<evidence type="ECO:0000256" key="10">
    <source>
        <dbReference type="PROSITE-ProRule" id="PRU00169"/>
    </source>
</evidence>
<dbReference type="InterPro" id="IPR020449">
    <property type="entry name" value="Tscrpt_reg_AraC-type_HTH"/>
</dbReference>
<dbReference type="GO" id="GO:0000160">
    <property type="term" value="P:phosphorelay signal transduction system"/>
    <property type="evidence" value="ECO:0007669"/>
    <property type="project" value="UniProtKB-KW"/>
</dbReference>
<dbReference type="SMART" id="SM00448">
    <property type="entry name" value="REC"/>
    <property type="match status" value="1"/>
</dbReference>
<evidence type="ECO:0000256" key="8">
    <source>
        <dbReference type="ARBA" id="ARBA00023163"/>
    </source>
</evidence>
<feature type="modified residue" description="4-aspartylphosphate" evidence="10">
    <location>
        <position position="56"/>
    </location>
</feature>
<evidence type="ECO:0000256" key="6">
    <source>
        <dbReference type="ARBA" id="ARBA00023015"/>
    </source>
</evidence>
<dbReference type="InterPro" id="IPR009057">
    <property type="entry name" value="Homeodomain-like_sf"/>
</dbReference>
<evidence type="ECO:0000256" key="2">
    <source>
        <dbReference type="ARBA" id="ARBA00018672"/>
    </source>
</evidence>
<dbReference type="SUPFAM" id="SSF52172">
    <property type="entry name" value="CheY-like"/>
    <property type="match status" value="1"/>
</dbReference>
<evidence type="ECO:0000256" key="5">
    <source>
        <dbReference type="ARBA" id="ARBA00023012"/>
    </source>
</evidence>
<dbReference type="InterPro" id="IPR001789">
    <property type="entry name" value="Sig_transdc_resp-reg_receiver"/>
</dbReference>
<name>A0A3R6P3F1_9FIRM</name>
<dbReference type="PROSITE" id="PS01124">
    <property type="entry name" value="HTH_ARAC_FAMILY_2"/>
    <property type="match status" value="1"/>
</dbReference>
<dbReference type="InterPro" id="IPR011006">
    <property type="entry name" value="CheY-like_superfamily"/>
</dbReference>
<dbReference type="InterPro" id="IPR018060">
    <property type="entry name" value="HTH_AraC"/>
</dbReference>